<evidence type="ECO:0000313" key="2">
    <source>
        <dbReference type="Proteomes" id="UP000315103"/>
    </source>
</evidence>
<name>A0A558AX98_9STAP</name>
<reference evidence="1 2" key="1">
    <citation type="submission" date="2019-07" db="EMBL/GenBank/DDBJ databases">
        <title>Salinicoccus cyprini sp. nov., isolated from gastro-intestinal tract of mirror carp, Cyprinus carpio var. specularis, collected from Gobind Sagar Reservoir, Himachal Pradesh, India.</title>
        <authorList>
            <person name="Talwar C."/>
            <person name="Singh A.K."/>
            <person name="Lal R."/>
            <person name="Negi R.K."/>
        </authorList>
    </citation>
    <scope>NUCLEOTIDE SEQUENCE [LARGE SCALE GENOMIC DNA]</scope>
    <source>
        <strain evidence="1 2">CT19</strain>
    </source>
</reference>
<accession>A0A558AX98</accession>
<protein>
    <recommendedName>
        <fullName evidence="3">Glycosyltransferase</fullName>
    </recommendedName>
</protein>
<proteinExistence type="predicted"/>
<dbReference type="Proteomes" id="UP000315103">
    <property type="component" value="Unassembled WGS sequence"/>
</dbReference>
<evidence type="ECO:0008006" key="3">
    <source>
        <dbReference type="Google" id="ProtNLM"/>
    </source>
</evidence>
<dbReference type="AlphaFoldDB" id="A0A558AX98"/>
<keyword evidence="2" id="KW-1185">Reference proteome</keyword>
<dbReference type="EMBL" id="VMSJ01000001">
    <property type="protein sequence ID" value="TVT28880.1"/>
    <property type="molecule type" value="Genomic_DNA"/>
</dbReference>
<sequence length="815" mass="95575">MSNKQVMRKILENTEEEVGMAKAEQNSDLYYSSITKFGITDKLNKIIDNFESPDTVKSGLYKKNNINIGIICDEFLFYSLKDTANFFYVPYTGDIQVNKTFDILLVVSSWRGLDYSWDYVANPNGQKRKALIELVRSYKENNIVTVFYSKEDPVSYNQYLSLAKECDFIFTSAIESVDDYKRDTQNENVDYLEFGVNPLYHNPIGKDMSNDYLNKQITFAGSWMKRYPERNRDALDIFEGVNKTNYDLCIIDRQYERKMERYHFPSYLIRNISATLPHERLMKLHKATMWGINLNSVKDSSTMFANRVYELQAMGNIIISNFNKGVHSNFPHIQFPSDRKDVEKFLTTISFQEQKRLIAKGISDVMLNHSAFHRVKKMLDSLGMTTSLKNASVLIVGDGENAKKSYNRQSYKHVSYIDRKKFNDITVDNSRYDFVAFFNNNISYREYYIENLLSTFAYTNADIVFMGEDKYQYVTNAEFDKSKSMFKSSSLNTYLDSSSSLSYFNVPATEINEINNYEDIEPEGLLTIIIRMDGEYKYIEDKLLLSLKNAGLDKLIKVVLLNNQVLDKQQNMILNRLLTRYNNLHVHRLEEESMNLNSVNNVLLDNMETKFFTFMSEQNQIHIDNFKRLYKYLKEDNWSDLVYAENDNSSQEISYQLNDDLLFLNTSIEGMILKTSFVRNNNVKFDTDLENDDEIFLLNMKEKSPKTFKFDKGYYTNFKSLGTQSTKSNLVKLHIAFEKEKKRVEKLLVIDLIDFYANNIYPTSFMEDYISYFRETAKEDKAEAFCLIEKIHQIYKPYYKSGNIKYNEISDLLFH</sequence>
<dbReference type="OrthoDB" id="7019976at2"/>
<comment type="caution">
    <text evidence="1">The sequence shown here is derived from an EMBL/GenBank/DDBJ whole genome shotgun (WGS) entry which is preliminary data.</text>
</comment>
<gene>
    <name evidence="1" type="ORF">FO441_00955</name>
</gene>
<organism evidence="1 2">
    <name type="scientific">Salinicoccus cyprini</name>
    <dbReference type="NCBI Taxonomy" id="2493691"/>
    <lineage>
        <taxon>Bacteria</taxon>
        <taxon>Bacillati</taxon>
        <taxon>Bacillota</taxon>
        <taxon>Bacilli</taxon>
        <taxon>Bacillales</taxon>
        <taxon>Staphylococcaceae</taxon>
        <taxon>Salinicoccus</taxon>
    </lineage>
</organism>
<evidence type="ECO:0000313" key="1">
    <source>
        <dbReference type="EMBL" id="TVT28880.1"/>
    </source>
</evidence>